<dbReference type="InterPro" id="IPR036681">
    <property type="entry name" value="PgpA-like_sf"/>
</dbReference>
<feature type="domain" description="YutG/PgpA" evidence="1">
    <location>
        <begin position="53"/>
        <end position="165"/>
    </location>
</feature>
<accession>A0A449BK73</accession>
<dbReference type="Pfam" id="PF04608">
    <property type="entry name" value="PgpA"/>
    <property type="match status" value="1"/>
</dbReference>
<protein>
    <submittedName>
        <fullName evidence="2">Alpha-ribazole phosphatase CobZ</fullName>
    </submittedName>
</protein>
<dbReference type="GO" id="GO:0008962">
    <property type="term" value="F:phosphatidylglycerophosphatase activity"/>
    <property type="evidence" value="ECO:0007669"/>
    <property type="project" value="InterPro"/>
</dbReference>
<evidence type="ECO:0000313" key="2">
    <source>
        <dbReference type="EMBL" id="VEU82793.1"/>
    </source>
</evidence>
<dbReference type="Proteomes" id="UP000290909">
    <property type="component" value="Chromosome"/>
</dbReference>
<dbReference type="AlphaFoldDB" id="A0A449BK73"/>
<name>A0A449BK73_9MOLU</name>
<organism evidence="2 3">
    <name type="scientific">Acholeplasma hippikon</name>
    <dbReference type="NCBI Taxonomy" id="264636"/>
    <lineage>
        <taxon>Bacteria</taxon>
        <taxon>Bacillati</taxon>
        <taxon>Mycoplasmatota</taxon>
        <taxon>Mollicutes</taxon>
        <taxon>Acholeplasmatales</taxon>
        <taxon>Acholeplasmataceae</taxon>
        <taxon>Acholeplasma</taxon>
    </lineage>
</organism>
<dbReference type="InterPro" id="IPR026038">
    <property type="entry name" value="Put_PGPase"/>
</dbReference>
<proteinExistence type="predicted"/>
<dbReference type="PIRSF" id="PIRSF019587">
    <property type="entry name" value="PGPase"/>
    <property type="match status" value="1"/>
</dbReference>
<dbReference type="KEGG" id="ahk:NCTC10172_00817"/>
<dbReference type="GO" id="GO:0006629">
    <property type="term" value="P:lipid metabolic process"/>
    <property type="evidence" value="ECO:0007669"/>
    <property type="project" value="InterPro"/>
</dbReference>
<dbReference type="STRING" id="1408416.GCA_000702765_00255"/>
<sequence length="179" mass="19917">MMEEQQYRLNDAKKYDLVVKRLNERGVSLKEIAQITLDLQKKYLPEITLDTCLAHVERVVMKREVQHAILTGLELDILAEKNMLSEPLQTILTSDYGLYGIDEILALSIVNVYGSIGLTNFGYVDKTKPGLMGRLDDKNSPNHSCNTFLDDIVGAIAAAAASSVAHKYAESPEIVDSFK</sequence>
<evidence type="ECO:0000313" key="3">
    <source>
        <dbReference type="Proteomes" id="UP000290909"/>
    </source>
</evidence>
<dbReference type="Gene3D" id="1.10.3760.10">
    <property type="entry name" value="PgpA-like"/>
    <property type="match status" value="1"/>
</dbReference>
<evidence type="ECO:0000259" key="1">
    <source>
        <dbReference type="Pfam" id="PF04608"/>
    </source>
</evidence>
<reference evidence="2 3" key="1">
    <citation type="submission" date="2019-01" db="EMBL/GenBank/DDBJ databases">
        <authorList>
            <consortium name="Pathogen Informatics"/>
        </authorList>
    </citation>
    <scope>NUCLEOTIDE SEQUENCE [LARGE SCALE GENOMIC DNA]</scope>
    <source>
        <strain evidence="2 3">NCTC10172</strain>
    </source>
</reference>
<dbReference type="CDD" id="cd06971">
    <property type="entry name" value="PgpA"/>
    <property type="match status" value="1"/>
</dbReference>
<dbReference type="EMBL" id="LR215050">
    <property type="protein sequence ID" value="VEU82793.1"/>
    <property type="molecule type" value="Genomic_DNA"/>
</dbReference>
<keyword evidence="3" id="KW-1185">Reference proteome</keyword>
<dbReference type="InterPro" id="IPR007686">
    <property type="entry name" value="YutG/PgpA"/>
</dbReference>
<gene>
    <name evidence="2" type="primary">ypjQ_2</name>
    <name evidence="2" type="ORF">NCTC10172_00817</name>
</gene>
<dbReference type="SUPFAM" id="SSF101307">
    <property type="entry name" value="YutG-like"/>
    <property type="match status" value="1"/>
</dbReference>